<reference evidence="3" key="1">
    <citation type="submission" date="2023-06" db="EMBL/GenBank/DDBJ databases">
        <title>Genomic analysis of the entomopathogenic nematode Steinernema hermaphroditum.</title>
        <authorList>
            <person name="Schwarz E.M."/>
            <person name="Heppert J.K."/>
            <person name="Baniya A."/>
            <person name="Schwartz H.T."/>
            <person name="Tan C.-H."/>
            <person name="Antoshechkin I."/>
            <person name="Sternberg P.W."/>
            <person name="Goodrich-Blair H."/>
            <person name="Dillman A.R."/>
        </authorList>
    </citation>
    <scope>NUCLEOTIDE SEQUENCE</scope>
    <source>
        <strain evidence="3">PS9179</strain>
        <tissue evidence="3">Whole animal</tissue>
    </source>
</reference>
<evidence type="ECO:0008006" key="5">
    <source>
        <dbReference type="Google" id="ProtNLM"/>
    </source>
</evidence>
<protein>
    <recommendedName>
        <fullName evidence="5">Transmembrane protein</fullName>
    </recommendedName>
</protein>
<organism evidence="3 4">
    <name type="scientific">Steinernema hermaphroditum</name>
    <dbReference type="NCBI Taxonomy" id="289476"/>
    <lineage>
        <taxon>Eukaryota</taxon>
        <taxon>Metazoa</taxon>
        <taxon>Ecdysozoa</taxon>
        <taxon>Nematoda</taxon>
        <taxon>Chromadorea</taxon>
        <taxon>Rhabditida</taxon>
        <taxon>Tylenchina</taxon>
        <taxon>Panagrolaimomorpha</taxon>
        <taxon>Strongyloidoidea</taxon>
        <taxon>Steinernematidae</taxon>
        <taxon>Steinernema</taxon>
    </lineage>
</organism>
<proteinExistence type="predicted"/>
<feature type="transmembrane region" description="Helical" evidence="2">
    <location>
        <begin position="32"/>
        <end position="52"/>
    </location>
</feature>
<evidence type="ECO:0000256" key="2">
    <source>
        <dbReference type="SAM" id="Phobius"/>
    </source>
</evidence>
<accession>A0AA39I867</accession>
<evidence type="ECO:0000313" key="3">
    <source>
        <dbReference type="EMBL" id="KAK0418149.1"/>
    </source>
</evidence>
<feature type="compositionally biased region" description="Low complexity" evidence="1">
    <location>
        <begin position="343"/>
        <end position="354"/>
    </location>
</feature>
<evidence type="ECO:0000313" key="4">
    <source>
        <dbReference type="Proteomes" id="UP001175271"/>
    </source>
</evidence>
<feature type="compositionally biased region" description="Low complexity" evidence="1">
    <location>
        <begin position="373"/>
        <end position="386"/>
    </location>
</feature>
<dbReference type="Proteomes" id="UP001175271">
    <property type="component" value="Unassembled WGS sequence"/>
</dbReference>
<name>A0AA39I867_9BILA</name>
<gene>
    <name evidence="3" type="ORF">QR680_013401</name>
</gene>
<comment type="caution">
    <text evidence="3">The sequence shown here is derived from an EMBL/GenBank/DDBJ whole genome shotgun (WGS) entry which is preliminary data.</text>
</comment>
<feature type="transmembrane region" description="Helical" evidence="2">
    <location>
        <begin position="283"/>
        <end position="302"/>
    </location>
</feature>
<feature type="compositionally biased region" description="Pro residues" evidence="1">
    <location>
        <begin position="359"/>
        <end position="372"/>
    </location>
</feature>
<evidence type="ECO:0000256" key="1">
    <source>
        <dbReference type="SAM" id="MobiDB-lite"/>
    </source>
</evidence>
<keyword evidence="2" id="KW-0812">Transmembrane</keyword>
<keyword evidence="2" id="KW-1133">Transmembrane helix</keyword>
<keyword evidence="2" id="KW-0472">Membrane</keyword>
<sequence>MNAAAVVDVADSDAAELASEAEPPKPQCSRPVANCVFLVFAFCVLLFFTLFVKPEKPPPSTTVLADNDVIRYLRKAAVEDQRFQEEFHLRLRHFVLALAGGFRDASMTSDLERMLAEHDEAQRLLMQKNGVKSRLSSAKGRYAREVILHRLTNQMDMWQAYEALLKTIACERTRALNQFVLKMIKRPLEVKPEELKAILDKYDREVAEIEKTVAEMDKRADRLWTNYRKFNTSGVSQCCLKDPTDSGFLFQKYTELYVEFSYSGDSCLPASTICAEKGGRDEFTRWPFMLMILIIVFAVTLFNSKAKAEARDPDEPLSGDDPHAFNDLSSVAIPPFVFRPSADPSASAELLSAAKETDPPPAYTPPHSPPPYASVVAGGSASTATC</sequence>
<feature type="region of interest" description="Disordered" evidence="1">
    <location>
        <begin position="343"/>
        <end position="386"/>
    </location>
</feature>
<keyword evidence="4" id="KW-1185">Reference proteome</keyword>
<dbReference type="EMBL" id="JAUCMV010000002">
    <property type="protein sequence ID" value="KAK0418149.1"/>
    <property type="molecule type" value="Genomic_DNA"/>
</dbReference>
<dbReference type="AlphaFoldDB" id="A0AA39I867"/>